<comment type="cofactor">
    <cofactor evidence="3">
        <name>methylcob(III)alamin</name>
        <dbReference type="ChEBI" id="CHEBI:28115"/>
    </cofactor>
</comment>
<dbReference type="AlphaFoldDB" id="A0A9D1MGT4"/>
<keyword evidence="16" id="KW-0170">Cobalt</keyword>
<dbReference type="Proteomes" id="UP000824094">
    <property type="component" value="Unassembled WGS sequence"/>
</dbReference>
<dbReference type="GO" id="GO:0046872">
    <property type="term" value="F:metal ion binding"/>
    <property type="evidence" value="ECO:0007669"/>
    <property type="project" value="UniProtKB-KW"/>
</dbReference>
<evidence type="ECO:0000256" key="9">
    <source>
        <dbReference type="ARBA" id="ARBA00022605"/>
    </source>
</evidence>
<dbReference type="InterPro" id="IPR000489">
    <property type="entry name" value="Pterin-binding_dom"/>
</dbReference>
<dbReference type="EMBL" id="DVNF01000068">
    <property type="protein sequence ID" value="HIU60175.1"/>
    <property type="molecule type" value="Genomic_DNA"/>
</dbReference>
<keyword evidence="11 19" id="KW-0808">Transferase</keyword>
<accession>A0A9D1MGT4</accession>
<dbReference type="GO" id="GO:0032259">
    <property type="term" value="P:methylation"/>
    <property type="evidence" value="ECO:0007669"/>
    <property type="project" value="UniProtKB-KW"/>
</dbReference>
<organism evidence="22 23">
    <name type="scientific">Candidatus Stercoripulliclostridium merdigallinarum</name>
    <dbReference type="NCBI Taxonomy" id="2840951"/>
    <lineage>
        <taxon>Bacteria</taxon>
        <taxon>Bacillati</taxon>
        <taxon>Bacillota</taxon>
        <taxon>Clostridia</taxon>
        <taxon>Eubacteriales</taxon>
        <taxon>Candidatus Stercoripulliclostridium</taxon>
    </lineage>
</organism>
<keyword evidence="10" id="KW-0846">Cobalamin</keyword>
<name>A0A9D1MGT4_9FIRM</name>
<proteinExistence type="inferred from homology"/>
<dbReference type="Gene3D" id="3.20.20.20">
    <property type="entry name" value="Dihydropteroate synthase-like"/>
    <property type="match status" value="1"/>
</dbReference>
<evidence type="ECO:0000259" key="21">
    <source>
        <dbReference type="PROSITE" id="PS50972"/>
    </source>
</evidence>
<comment type="catalytic activity">
    <reaction evidence="1">
        <text>(6S)-5-methyl-5,6,7,8-tetrahydrofolate + L-homocysteine = (6S)-5,6,7,8-tetrahydrofolate + L-methionine</text>
        <dbReference type="Rhea" id="RHEA:11172"/>
        <dbReference type="ChEBI" id="CHEBI:18608"/>
        <dbReference type="ChEBI" id="CHEBI:57453"/>
        <dbReference type="ChEBI" id="CHEBI:57844"/>
        <dbReference type="ChEBI" id="CHEBI:58199"/>
        <dbReference type="EC" id="2.1.1.13"/>
    </reaction>
</comment>
<evidence type="ECO:0000256" key="16">
    <source>
        <dbReference type="ARBA" id="ARBA00023285"/>
    </source>
</evidence>
<dbReference type="Pfam" id="PF02574">
    <property type="entry name" value="S-methyl_trans"/>
    <property type="match status" value="1"/>
</dbReference>
<evidence type="ECO:0000256" key="2">
    <source>
        <dbReference type="ARBA" id="ARBA00001947"/>
    </source>
</evidence>
<comment type="function">
    <text evidence="17">Catalyzes the transfer of a methyl group from methyl-cobalamin to homocysteine, yielding enzyme-bound cob(I)alamin and methionine. Subsequently, remethylates the cofactor using methyltetrahydrofolate.</text>
</comment>
<evidence type="ECO:0000256" key="4">
    <source>
        <dbReference type="ARBA" id="ARBA00005178"/>
    </source>
</evidence>
<dbReference type="PROSITE" id="PS50970">
    <property type="entry name" value="HCY"/>
    <property type="match status" value="1"/>
</dbReference>
<keyword evidence="8 19" id="KW-0489">Methyltransferase</keyword>
<dbReference type="SUPFAM" id="SSF82282">
    <property type="entry name" value="Homocysteine S-methyltransferase"/>
    <property type="match status" value="1"/>
</dbReference>
<feature type="non-terminal residue" evidence="22">
    <location>
        <position position="570"/>
    </location>
</feature>
<dbReference type="EC" id="2.1.1.13" evidence="6"/>
<feature type="binding site" evidence="19">
    <location>
        <position position="199"/>
    </location>
    <ligand>
        <name>Zn(2+)</name>
        <dbReference type="ChEBI" id="CHEBI:29105"/>
    </ligand>
</feature>
<evidence type="ECO:0000259" key="20">
    <source>
        <dbReference type="PROSITE" id="PS50970"/>
    </source>
</evidence>
<dbReference type="InterPro" id="IPR003726">
    <property type="entry name" value="HCY_dom"/>
</dbReference>
<sequence>MDFLKKLNESVIIFDGAFGTELVRRAIKTAVVPELINLTDPAAVAAIHADYVRAGADVVTTNTFGANYIKAGKDSENIIKAAVKIARQAAGDKGDKFVALDLGPTGLMSEPMGSTTFEEFYEVYKSAVLNGSGADVVLIETMSDLTEARAAALAAKENCSLPVIVSMTFDSNMRTFTGVSVESFIYSMYSIADVLGVNCSLGPKQLLPIVERIAEISPKPVIVQANAGLPDADGNYNVGAEEFAEYADLFQKAGASVIGGCCGTTMEHIAAIAKKIDRKPIKRNVTVPPVVCSASRCVPLNGVKIVGERINPTGKKAVKAALASGDYGYIAAQAIEQAEAGADILDVNAGVPGIDEGAAIVKLINLLEGVTELPLQIDSTDPAVLERALRRYNGRAIVNSVSGEQRSLDTVLPLVKKYGSMVIGLTIDEKGVPKSAEERIRIAEKIVTEAAKYSIPSSSVIIDTLTLTAGAEQSQAVETLRAITEVKRRFGVKTVLGVSNISFGLPRRQIINSGFLTAALWAGLDLAIINPNVPENIQCIDAFNVLSMADVGAKTYSEKYAATANGSAPA</sequence>
<dbReference type="PROSITE" id="PS50972">
    <property type="entry name" value="PTERIN_BINDING"/>
    <property type="match status" value="1"/>
</dbReference>
<evidence type="ECO:0000256" key="17">
    <source>
        <dbReference type="ARBA" id="ARBA00025552"/>
    </source>
</evidence>
<evidence type="ECO:0000313" key="23">
    <source>
        <dbReference type="Proteomes" id="UP000824094"/>
    </source>
</evidence>
<dbReference type="Gene3D" id="3.20.20.330">
    <property type="entry name" value="Homocysteine-binding-like domain"/>
    <property type="match status" value="1"/>
</dbReference>
<reference evidence="22" key="2">
    <citation type="journal article" date="2021" name="PeerJ">
        <title>Extensive microbial diversity within the chicken gut microbiome revealed by metagenomics and culture.</title>
        <authorList>
            <person name="Gilroy R."/>
            <person name="Ravi A."/>
            <person name="Getino M."/>
            <person name="Pursley I."/>
            <person name="Horton D.L."/>
            <person name="Alikhan N.F."/>
            <person name="Baker D."/>
            <person name="Gharbi K."/>
            <person name="Hall N."/>
            <person name="Watson M."/>
            <person name="Adriaenssens E.M."/>
            <person name="Foster-Nyarko E."/>
            <person name="Jarju S."/>
            <person name="Secka A."/>
            <person name="Antonio M."/>
            <person name="Oren A."/>
            <person name="Chaudhuri R.R."/>
            <person name="La Ragione R."/>
            <person name="Hildebrand F."/>
            <person name="Pallen M.J."/>
        </authorList>
    </citation>
    <scope>NUCLEOTIDE SEQUENCE</scope>
    <source>
        <strain evidence="22">18911</strain>
    </source>
</reference>
<comment type="similarity">
    <text evidence="5">Belongs to the vitamin-B12 dependent methionine synthase family.</text>
</comment>
<dbReference type="Pfam" id="PF00809">
    <property type="entry name" value="Pterin_bind"/>
    <property type="match status" value="1"/>
</dbReference>
<evidence type="ECO:0000256" key="14">
    <source>
        <dbReference type="ARBA" id="ARBA00022833"/>
    </source>
</evidence>
<feature type="binding site" evidence="19">
    <location>
        <position position="262"/>
    </location>
    <ligand>
        <name>Zn(2+)</name>
        <dbReference type="ChEBI" id="CHEBI:29105"/>
    </ligand>
</feature>
<gene>
    <name evidence="22" type="ORF">IAB05_02145</name>
</gene>
<dbReference type="InterPro" id="IPR050554">
    <property type="entry name" value="Met_Synthase/Corrinoid"/>
</dbReference>
<evidence type="ECO:0000256" key="18">
    <source>
        <dbReference type="ARBA" id="ARBA00031040"/>
    </source>
</evidence>
<comment type="cofactor">
    <cofactor evidence="2 19">
        <name>Zn(2+)</name>
        <dbReference type="ChEBI" id="CHEBI:29105"/>
    </cofactor>
</comment>
<dbReference type="InterPro" id="IPR036589">
    <property type="entry name" value="HCY_dom_sf"/>
</dbReference>
<keyword evidence="13 19" id="KW-0479">Metal-binding</keyword>
<protein>
    <recommendedName>
        <fullName evidence="7">Methionine synthase</fullName>
        <ecNumber evidence="6">2.1.1.13</ecNumber>
    </recommendedName>
    <alternativeName>
        <fullName evidence="18">5-methyltetrahydrofolate--homocysteine methyltransferase</fullName>
    </alternativeName>
</protein>
<keyword evidence="15" id="KW-0486">Methionine biosynthesis</keyword>
<dbReference type="GO" id="GO:0008705">
    <property type="term" value="F:methionine synthase activity"/>
    <property type="evidence" value="ECO:0007669"/>
    <property type="project" value="UniProtKB-EC"/>
</dbReference>
<evidence type="ECO:0000313" key="22">
    <source>
        <dbReference type="EMBL" id="HIU60175.1"/>
    </source>
</evidence>
<reference evidence="22" key="1">
    <citation type="submission" date="2020-10" db="EMBL/GenBank/DDBJ databases">
        <authorList>
            <person name="Gilroy R."/>
        </authorList>
    </citation>
    <scope>NUCLEOTIDE SEQUENCE</scope>
    <source>
        <strain evidence="22">18911</strain>
    </source>
</reference>
<evidence type="ECO:0000256" key="12">
    <source>
        <dbReference type="ARBA" id="ARBA00022691"/>
    </source>
</evidence>
<feature type="domain" description="Pterin-binding" evidence="21">
    <location>
        <begin position="303"/>
        <end position="547"/>
    </location>
</feature>
<keyword evidence="12" id="KW-0949">S-adenosyl-L-methionine</keyword>
<evidence type="ECO:0000256" key="8">
    <source>
        <dbReference type="ARBA" id="ARBA00022603"/>
    </source>
</evidence>
<evidence type="ECO:0000256" key="10">
    <source>
        <dbReference type="ARBA" id="ARBA00022628"/>
    </source>
</evidence>
<evidence type="ECO:0000256" key="13">
    <source>
        <dbReference type="ARBA" id="ARBA00022723"/>
    </source>
</evidence>
<dbReference type="PANTHER" id="PTHR45833:SF1">
    <property type="entry name" value="METHIONINE SYNTHASE"/>
    <property type="match status" value="1"/>
</dbReference>
<comment type="caution">
    <text evidence="22">The sequence shown here is derived from an EMBL/GenBank/DDBJ whole genome shotgun (WGS) entry which is preliminary data.</text>
</comment>
<dbReference type="GO" id="GO:0031419">
    <property type="term" value="F:cobalamin binding"/>
    <property type="evidence" value="ECO:0007669"/>
    <property type="project" value="UniProtKB-KW"/>
</dbReference>
<evidence type="ECO:0000256" key="1">
    <source>
        <dbReference type="ARBA" id="ARBA00001700"/>
    </source>
</evidence>
<dbReference type="PANTHER" id="PTHR45833">
    <property type="entry name" value="METHIONINE SYNTHASE"/>
    <property type="match status" value="1"/>
</dbReference>
<evidence type="ECO:0000256" key="19">
    <source>
        <dbReference type="PROSITE-ProRule" id="PRU00333"/>
    </source>
</evidence>
<evidence type="ECO:0000256" key="6">
    <source>
        <dbReference type="ARBA" id="ARBA00012032"/>
    </source>
</evidence>
<dbReference type="GO" id="GO:0046653">
    <property type="term" value="P:tetrahydrofolate metabolic process"/>
    <property type="evidence" value="ECO:0007669"/>
    <property type="project" value="TreeGrafter"/>
</dbReference>
<evidence type="ECO:0000256" key="15">
    <source>
        <dbReference type="ARBA" id="ARBA00023167"/>
    </source>
</evidence>
<evidence type="ECO:0000256" key="3">
    <source>
        <dbReference type="ARBA" id="ARBA00001956"/>
    </source>
</evidence>
<evidence type="ECO:0000256" key="5">
    <source>
        <dbReference type="ARBA" id="ARBA00010398"/>
    </source>
</evidence>
<dbReference type="InterPro" id="IPR011005">
    <property type="entry name" value="Dihydropteroate_synth-like_sf"/>
</dbReference>
<dbReference type="GO" id="GO:0050667">
    <property type="term" value="P:homocysteine metabolic process"/>
    <property type="evidence" value="ECO:0007669"/>
    <property type="project" value="TreeGrafter"/>
</dbReference>
<dbReference type="GO" id="GO:0005829">
    <property type="term" value="C:cytosol"/>
    <property type="evidence" value="ECO:0007669"/>
    <property type="project" value="TreeGrafter"/>
</dbReference>
<keyword evidence="14 19" id="KW-0862">Zinc</keyword>
<feature type="domain" description="Hcy-binding" evidence="20">
    <location>
        <begin position="1"/>
        <end position="276"/>
    </location>
</feature>
<dbReference type="NCBIfam" id="NF005719">
    <property type="entry name" value="PRK07535.1"/>
    <property type="match status" value="1"/>
</dbReference>
<comment type="pathway">
    <text evidence="4">Amino-acid biosynthesis; L-methionine biosynthesis via de novo pathway; L-methionine from L-homocysteine (MetH route): step 1/1.</text>
</comment>
<evidence type="ECO:0000256" key="7">
    <source>
        <dbReference type="ARBA" id="ARBA00013998"/>
    </source>
</evidence>
<feature type="binding site" evidence="19">
    <location>
        <position position="261"/>
    </location>
    <ligand>
        <name>Zn(2+)</name>
        <dbReference type="ChEBI" id="CHEBI:29105"/>
    </ligand>
</feature>
<dbReference type="SUPFAM" id="SSF51717">
    <property type="entry name" value="Dihydropteroate synthetase-like"/>
    <property type="match status" value="1"/>
</dbReference>
<keyword evidence="9" id="KW-0028">Amino-acid biosynthesis</keyword>
<evidence type="ECO:0000256" key="11">
    <source>
        <dbReference type="ARBA" id="ARBA00022679"/>
    </source>
</evidence>